<keyword evidence="2" id="KW-1185">Reference proteome</keyword>
<proteinExistence type="predicted"/>
<dbReference type="Proteomes" id="UP000799755">
    <property type="component" value="Unassembled WGS sequence"/>
</dbReference>
<accession>A0ACB6QCJ0</accession>
<evidence type="ECO:0000313" key="2">
    <source>
        <dbReference type="Proteomes" id="UP000799755"/>
    </source>
</evidence>
<organism evidence="1 2">
    <name type="scientific">Lindgomyces ingoldianus</name>
    <dbReference type="NCBI Taxonomy" id="673940"/>
    <lineage>
        <taxon>Eukaryota</taxon>
        <taxon>Fungi</taxon>
        <taxon>Dikarya</taxon>
        <taxon>Ascomycota</taxon>
        <taxon>Pezizomycotina</taxon>
        <taxon>Dothideomycetes</taxon>
        <taxon>Pleosporomycetidae</taxon>
        <taxon>Pleosporales</taxon>
        <taxon>Lindgomycetaceae</taxon>
        <taxon>Lindgomyces</taxon>
    </lineage>
</organism>
<gene>
    <name evidence="1" type="ORF">BDR25DRAFT_362391</name>
</gene>
<evidence type="ECO:0000313" key="1">
    <source>
        <dbReference type="EMBL" id="KAF2463837.1"/>
    </source>
</evidence>
<reference evidence="1" key="1">
    <citation type="journal article" date="2020" name="Stud. Mycol.">
        <title>101 Dothideomycetes genomes: a test case for predicting lifestyles and emergence of pathogens.</title>
        <authorList>
            <person name="Haridas S."/>
            <person name="Albert R."/>
            <person name="Binder M."/>
            <person name="Bloem J."/>
            <person name="Labutti K."/>
            <person name="Salamov A."/>
            <person name="Andreopoulos B."/>
            <person name="Baker S."/>
            <person name="Barry K."/>
            <person name="Bills G."/>
            <person name="Bluhm B."/>
            <person name="Cannon C."/>
            <person name="Castanera R."/>
            <person name="Culley D."/>
            <person name="Daum C."/>
            <person name="Ezra D."/>
            <person name="Gonzalez J."/>
            <person name="Henrissat B."/>
            <person name="Kuo A."/>
            <person name="Liang C."/>
            <person name="Lipzen A."/>
            <person name="Lutzoni F."/>
            <person name="Magnuson J."/>
            <person name="Mondo S."/>
            <person name="Nolan M."/>
            <person name="Ohm R."/>
            <person name="Pangilinan J."/>
            <person name="Park H.-J."/>
            <person name="Ramirez L."/>
            <person name="Alfaro M."/>
            <person name="Sun H."/>
            <person name="Tritt A."/>
            <person name="Yoshinaga Y."/>
            <person name="Zwiers L.-H."/>
            <person name="Turgeon B."/>
            <person name="Goodwin S."/>
            <person name="Spatafora J."/>
            <person name="Crous P."/>
            <person name="Grigoriev I."/>
        </authorList>
    </citation>
    <scope>NUCLEOTIDE SEQUENCE</scope>
    <source>
        <strain evidence="1">ATCC 200398</strain>
    </source>
</reference>
<name>A0ACB6QCJ0_9PLEO</name>
<dbReference type="EMBL" id="MU003545">
    <property type="protein sequence ID" value="KAF2463837.1"/>
    <property type="molecule type" value="Genomic_DNA"/>
</dbReference>
<protein>
    <submittedName>
        <fullName evidence="1">Uncharacterized protein</fullName>
    </submittedName>
</protein>
<comment type="caution">
    <text evidence="1">The sequence shown here is derived from an EMBL/GenBank/DDBJ whole genome shotgun (WGS) entry which is preliminary data.</text>
</comment>
<sequence length="250" mass="27085">MQSLYGEAMKVNSSGMHTNDELLRSFTINEIASLSCIIHLEMEDDCESIQDLMSILANSTLVDVQLSSRDDMVNHSEKARSWNETQVATTRTLLARDLDQASNTTASASHSPTVTADAWKNPSDITAIVIGSVAAASLAAVLIGSTVFACTKFFRGEPVFSMSGKKNSADADVEKAENVTVESRSKHTAILTQDAPWTKRPSPEQQPRENSGQILLSSLLLSNTAIVETELRAPYTDLRGEHAICATLRA</sequence>